<sequence>MAGFLNERLRSRISCNRSGGIGEQELPAGSCNFRDLSRGQRATCGCKRFWLNESRAGASAEKGWCFCGHHACFHDAFNQPQPQPQPQPQQGVSVASRLPSQNPGPIEGYVQVNPRMELRQTPPRPMTGLGIRAGSSTHSQSVNTRLWDALNHFARQQEDGGASDGASKLPSTACPSVVGEPRLSPRRILQEQARSLRPMGPPVSIPSGYQAVAGSEEYSATEVATPSVRGTPDLRASSTQPAHFRSPPAVPALTTRATSAPPPKEPPRSSVESPSTRLGRISPPSFNPPEPTMSVDEMRNMLHAIQRRVEVLEGVSFSHVPVEEVQEQFQLFEARLLDLEQWRTDAETAHQSPEDSPEPEAEPEQSLHAKRRRLLPIETSSFASDGSFAAAHTEAAVLATLAVNAETGPRIDALESRIAGLENAAMPSFARPWQIQVVLLPWGRQLRGIWFSALESTQHLMKSSAQASEEWSGGETVPKQQSLRSFATGAWTTESIQAWADEASEWLSPKACGPSGTVFQRLASRGLVQEITLSSFDSHHILEKLCNAFGSILPLHEAGEPPQAQQFQGLRESFIPLRKVRKSSRLRFLSPAEMVTPAVWSAGFLDSSVIMKISNGPRRLYLTTADAYTQRDTDGWSWQALRNLPLYDADGEEQAAHAQHVAVEACWSYNHRLDVPVSSYGSFASQMSAELEQWNAEGVQTSPAGTDTTTKRPGHALQGLEACQPHQRTVSMPSSSSVIEQVQATLPKRRIASFEAKMSAYADRDPSVPISLVKRRRISISPEVERKGAGITPRWSREPPSSYTSEQALGEALSQATSSRKRGTTPFAYATPHSNSNYMGRVEYLGGDGDTEADIDMPTAPSEKGDDEWNGVQDESSDKIATGAGPDGEGSLRATYEPEIEEDDDEFDKP</sequence>
<evidence type="ECO:0000313" key="2">
    <source>
        <dbReference type="EMBL" id="KAF2773757.1"/>
    </source>
</evidence>
<feature type="region of interest" description="Disordered" evidence="1">
    <location>
        <begin position="220"/>
        <end position="294"/>
    </location>
</feature>
<reference evidence="2" key="1">
    <citation type="journal article" date="2020" name="Stud. Mycol.">
        <title>101 Dothideomycetes genomes: a test case for predicting lifestyles and emergence of pathogens.</title>
        <authorList>
            <person name="Haridas S."/>
            <person name="Albert R."/>
            <person name="Binder M."/>
            <person name="Bloem J."/>
            <person name="Labutti K."/>
            <person name="Salamov A."/>
            <person name="Andreopoulos B."/>
            <person name="Baker S."/>
            <person name="Barry K."/>
            <person name="Bills G."/>
            <person name="Bluhm B."/>
            <person name="Cannon C."/>
            <person name="Castanera R."/>
            <person name="Culley D."/>
            <person name="Daum C."/>
            <person name="Ezra D."/>
            <person name="Gonzalez J."/>
            <person name="Henrissat B."/>
            <person name="Kuo A."/>
            <person name="Liang C."/>
            <person name="Lipzen A."/>
            <person name="Lutzoni F."/>
            <person name="Magnuson J."/>
            <person name="Mondo S."/>
            <person name="Nolan M."/>
            <person name="Ohm R."/>
            <person name="Pangilinan J."/>
            <person name="Park H.-J."/>
            <person name="Ramirez L."/>
            <person name="Alfaro M."/>
            <person name="Sun H."/>
            <person name="Tritt A."/>
            <person name="Yoshinaga Y."/>
            <person name="Zwiers L.-H."/>
            <person name="Turgeon B."/>
            <person name="Goodwin S."/>
            <person name="Spatafora J."/>
            <person name="Crous P."/>
            <person name="Grigoriev I."/>
        </authorList>
    </citation>
    <scope>NUCLEOTIDE SEQUENCE</scope>
    <source>
        <strain evidence="2">CBS 116005</strain>
    </source>
</reference>
<organism evidence="2 3">
    <name type="scientific">Teratosphaeria nubilosa</name>
    <dbReference type="NCBI Taxonomy" id="161662"/>
    <lineage>
        <taxon>Eukaryota</taxon>
        <taxon>Fungi</taxon>
        <taxon>Dikarya</taxon>
        <taxon>Ascomycota</taxon>
        <taxon>Pezizomycotina</taxon>
        <taxon>Dothideomycetes</taxon>
        <taxon>Dothideomycetidae</taxon>
        <taxon>Mycosphaerellales</taxon>
        <taxon>Teratosphaeriaceae</taxon>
        <taxon>Teratosphaeria</taxon>
    </lineage>
</organism>
<name>A0A6G1LLH5_9PEZI</name>
<dbReference type="AlphaFoldDB" id="A0A6G1LLH5"/>
<dbReference type="Proteomes" id="UP000799436">
    <property type="component" value="Unassembled WGS sequence"/>
</dbReference>
<feature type="compositionally biased region" description="Acidic residues" evidence="1">
    <location>
        <begin position="898"/>
        <end position="910"/>
    </location>
</feature>
<protein>
    <submittedName>
        <fullName evidence="2">Uncharacterized protein</fullName>
    </submittedName>
</protein>
<proteinExistence type="predicted"/>
<keyword evidence="3" id="KW-1185">Reference proteome</keyword>
<dbReference type="OrthoDB" id="5427134at2759"/>
<feature type="region of interest" description="Disordered" evidence="1">
    <location>
        <begin position="78"/>
        <end position="140"/>
    </location>
</feature>
<feature type="region of interest" description="Disordered" evidence="1">
    <location>
        <begin position="345"/>
        <end position="368"/>
    </location>
</feature>
<evidence type="ECO:0000256" key="1">
    <source>
        <dbReference type="SAM" id="MobiDB-lite"/>
    </source>
</evidence>
<feature type="region of interest" description="Disordered" evidence="1">
    <location>
        <begin position="814"/>
        <end position="910"/>
    </location>
</feature>
<accession>A0A6G1LLH5</accession>
<gene>
    <name evidence="2" type="ORF">EJ03DRAFT_105959</name>
</gene>
<feature type="region of interest" description="Disordered" evidence="1">
    <location>
        <begin position="157"/>
        <end position="185"/>
    </location>
</feature>
<dbReference type="EMBL" id="ML995810">
    <property type="protein sequence ID" value="KAF2773757.1"/>
    <property type="molecule type" value="Genomic_DNA"/>
</dbReference>
<evidence type="ECO:0000313" key="3">
    <source>
        <dbReference type="Proteomes" id="UP000799436"/>
    </source>
</evidence>